<keyword evidence="1" id="KW-0732">Signal</keyword>
<dbReference type="STRING" id="156994.SAMN04488028_102488"/>
<dbReference type="RefSeq" id="WP_073121537.1">
    <property type="nucleotide sequence ID" value="NZ_FRAA01000002.1"/>
</dbReference>
<accession>A0A1M6P026</accession>
<dbReference type="AlphaFoldDB" id="A0A1M6P026"/>
<evidence type="ECO:0000313" key="2">
    <source>
        <dbReference type="EMBL" id="SHK01276.1"/>
    </source>
</evidence>
<evidence type="ECO:0000313" key="3">
    <source>
        <dbReference type="Proteomes" id="UP000184474"/>
    </source>
</evidence>
<feature type="signal peptide" evidence="1">
    <location>
        <begin position="1"/>
        <end position="23"/>
    </location>
</feature>
<evidence type="ECO:0000256" key="1">
    <source>
        <dbReference type="SAM" id="SignalP"/>
    </source>
</evidence>
<name>A0A1M6P026_REIAG</name>
<keyword evidence="3" id="KW-1185">Reference proteome</keyword>
<reference evidence="3" key="1">
    <citation type="submission" date="2016-11" db="EMBL/GenBank/DDBJ databases">
        <authorList>
            <person name="Varghese N."/>
            <person name="Submissions S."/>
        </authorList>
    </citation>
    <scope>NUCLEOTIDE SEQUENCE [LARGE SCALE GENOMIC DNA]</scope>
    <source>
        <strain evidence="3">DSM 26134</strain>
    </source>
</reference>
<dbReference type="Proteomes" id="UP000184474">
    <property type="component" value="Unassembled WGS sequence"/>
</dbReference>
<gene>
    <name evidence="2" type="ORF">SAMN04488028_102488</name>
</gene>
<sequence length="181" mass="20513">MKLSIKPLIVILLFSSHLSYAQAEEETVETEEFKRHKLTLFAGTSWIPEGRNVETNQKETTLAPTWGYAYEYWLGEKWAIASYGDIELVNIKVEDSDANLIERENVIVFTLGATYEILPKWTAYLGAGLETDPHETIAVARFTTEYALIESNGWEAAISGSYLLKDFYDVFSIGLVIGKRF</sequence>
<protein>
    <recommendedName>
        <fullName evidence="4">Outer membrane protein beta-barrel domain-containing protein</fullName>
    </recommendedName>
</protein>
<evidence type="ECO:0008006" key="4">
    <source>
        <dbReference type="Google" id="ProtNLM"/>
    </source>
</evidence>
<proteinExistence type="predicted"/>
<dbReference type="EMBL" id="FRAA01000002">
    <property type="protein sequence ID" value="SHK01276.1"/>
    <property type="molecule type" value="Genomic_DNA"/>
</dbReference>
<feature type="chain" id="PRO_5012793768" description="Outer membrane protein beta-barrel domain-containing protein" evidence="1">
    <location>
        <begin position="24"/>
        <end position="181"/>
    </location>
</feature>
<organism evidence="2 3">
    <name type="scientific">Reichenbachiella agariperforans</name>
    <dbReference type="NCBI Taxonomy" id="156994"/>
    <lineage>
        <taxon>Bacteria</taxon>
        <taxon>Pseudomonadati</taxon>
        <taxon>Bacteroidota</taxon>
        <taxon>Cytophagia</taxon>
        <taxon>Cytophagales</taxon>
        <taxon>Reichenbachiellaceae</taxon>
        <taxon>Reichenbachiella</taxon>
    </lineage>
</organism>